<dbReference type="Gene3D" id="1.10.1240.10">
    <property type="entry name" value="Methionine synthase domain"/>
    <property type="match status" value="1"/>
</dbReference>
<keyword evidence="2" id="KW-0170">Cobalt</keyword>
<dbReference type="Pfam" id="PF02607">
    <property type="entry name" value="B12-binding_2"/>
    <property type="match status" value="1"/>
</dbReference>
<dbReference type="PANTHER" id="PTHR45833">
    <property type="entry name" value="METHIONINE SYNTHASE"/>
    <property type="match status" value="1"/>
</dbReference>
<dbReference type="GO" id="GO:0031419">
    <property type="term" value="F:cobalamin binding"/>
    <property type="evidence" value="ECO:0007669"/>
    <property type="project" value="InterPro"/>
</dbReference>
<evidence type="ECO:0000259" key="4">
    <source>
        <dbReference type="PROSITE" id="PS51337"/>
    </source>
</evidence>
<reference evidence="5" key="1">
    <citation type="journal article" date="2015" name="Nature">
        <title>Complex archaea that bridge the gap between prokaryotes and eukaryotes.</title>
        <authorList>
            <person name="Spang A."/>
            <person name="Saw J.H."/>
            <person name="Jorgensen S.L."/>
            <person name="Zaremba-Niedzwiedzka K."/>
            <person name="Martijn J."/>
            <person name="Lind A.E."/>
            <person name="van Eijk R."/>
            <person name="Schleper C."/>
            <person name="Guy L."/>
            <person name="Ettema T.J."/>
        </authorList>
    </citation>
    <scope>NUCLEOTIDE SEQUENCE</scope>
</reference>
<feature type="domain" description="B12-binding N-terminal" evidence="4">
    <location>
        <begin position="1"/>
        <end position="95"/>
    </location>
</feature>
<evidence type="ECO:0000256" key="1">
    <source>
        <dbReference type="ARBA" id="ARBA00022723"/>
    </source>
</evidence>
<accession>A0A0F9C9B1</accession>
<dbReference type="GO" id="GO:0046653">
    <property type="term" value="P:tetrahydrofolate metabolic process"/>
    <property type="evidence" value="ECO:0007669"/>
    <property type="project" value="TreeGrafter"/>
</dbReference>
<dbReference type="AlphaFoldDB" id="A0A0F9C9B1"/>
<dbReference type="SUPFAM" id="SSF47644">
    <property type="entry name" value="Methionine synthase domain"/>
    <property type="match status" value="1"/>
</dbReference>
<organism evidence="5">
    <name type="scientific">marine sediment metagenome</name>
    <dbReference type="NCBI Taxonomy" id="412755"/>
    <lineage>
        <taxon>unclassified sequences</taxon>
        <taxon>metagenomes</taxon>
        <taxon>ecological metagenomes</taxon>
    </lineage>
</organism>
<dbReference type="GO" id="GO:0050667">
    <property type="term" value="P:homocysteine metabolic process"/>
    <property type="evidence" value="ECO:0007669"/>
    <property type="project" value="TreeGrafter"/>
</dbReference>
<dbReference type="GO" id="GO:0046872">
    <property type="term" value="F:metal ion binding"/>
    <property type="evidence" value="ECO:0007669"/>
    <property type="project" value="UniProtKB-KW"/>
</dbReference>
<evidence type="ECO:0008006" key="6">
    <source>
        <dbReference type="Google" id="ProtNLM"/>
    </source>
</evidence>
<dbReference type="PANTHER" id="PTHR45833:SF1">
    <property type="entry name" value="METHIONINE SYNTHASE"/>
    <property type="match status" value="1"/>
</dbReference>
<dbReference type="SUPFAM" id="SSF52242">
    <property type="entry name" value="Cobalamin (vitamin B12)-binding domain"/>
    <property type="match status" value="1"/>
</dbReference>
<dbReference type="GO" id="GO:0005829">
    <property type="term" value="C:cytosol"/>
    <property type="evidence" value="ECO:0007669"/>
    <property type="project" value="TreeGrafter"/>
</dbReference>
<dbReference type="Gene3D" id="3.40.50.280">
    <property type="entry name" value="Cobalamin-binding domain"/>
    <property type="match status" value="1"/>
</dbReference>
<dbReference type="InterPro" id="IPR006158">
    <property type="entry name" value="Cobalamin-bd"/>
</dbReference>
<feature type="non-terminal residue" evidence="5">
    <location>
        <position position="146"/>
    </location>
</feature>
<protein>
    <recommendedName>
        <fullName evidence="6">B12-binding N-terminal domain-containing protein</fullName>
    </recommendedName>
</protein>
<feature type="domain" description="B12-binding" evidence="3">
    <location>
        <begin position="97"/>
        <end position="146"/>
    </location>
</feature>
<gene>
    <name evidence="5" type="ORF">LCGC14_2350210</name>
</gene>
<name>A0A0F9C9B1_9ZZZZ</name>
<dbReference type="InterPro" id="IPR050554">
    <property type="entry name" value="Met_Synthase/Corrinoid"/>
</dbReference>
<evidence type="ECO:0000259" key="3">
    <source>
        <dbReference type="PROSITE" id="PS51332"/>
    </source>
</evidence>
<dbReference type="PROSITE" id="PS51337">
    <property type="entry name" value="B12_BINDING_NTER"/>
    <property type="match status" value="1"/>
</dbReference>
<sequence>MGELEMPEDILDQLRNAIIKLDDQRSKDIARKGIEAGIDPLAMINEGIRSALDVMGERFSAGDLFLPELMLSAKAADAAVEILEPELLKKGGAVNKLGKILIATVKGDIHDIGKNIVALLMKSAGFEVVDLGVDKTDEEILIAAKE</sequence>
<evidence type="ECO:0000256" key="2">
    <source>
        <dbReference type="ARBA" id="ARBA00023285"/>
    </source>
</evidence>
<dbReference type="InterPro" id="IPR036724">
    <property type="entry name" value="Cobalamin-bd_sf"/>
</dbReference>
<evidence type="ECO:0000313" key="5">
    <source>
        <dbReference type="EMBL" id="KKL45978.1"/>
    </source>
</evidence>
<comment type="caution">
    <text evidence="5">The sequence shown here is derived from an EMBL/GenBank/DDBJ whole genome shotgun (WGS) entry which is preliminary data.</text>
</comment>
<dbReference type="InterPro" id="IPR036594">
    <property type="entry name" value="Meth_synthase_dom"/>
</dbReference>
<dbReference type="SMART" id="SM01018">
    <property type="entry name" value="B12-binding_2"/>
    <property type="match status" value="1"/>
</dbReference>
<dbReference type="Pfam" id="PF02310">
    <property type="entry name" value="B12-binding"/>
    <property type="match status" value="1"/>
</dbReference>
<proteinExistence type="predicted"/>
<dbReference type="InterPro" id="IPR003759">
    <property type="entry name" value="Cbl-bd_cap"/>
</dbReference>
<keyword evidence="1" id="KW-0479">Metal-binding</keyword>
<dbReference type="EMBL" id="LAZR01034200">
    <property type="protein sequence ID" value="KKL45978.1"/>
    <property type="molecule type" value="Genomic_DNA"/>
</dbReference>
<dbReference type="PROSITE" id="PS51332">
    <property type="entry name" value="B12_BINDING"/>
    <property type="match status" value="1"/>
</dbReference>
<dbReference type="GO" id="GO:0008705">
    <property type="term" value="F:methionine synthase activity"/>
    <property type="evidence" value="ECO:0007669"/>
    <property type="project" value="TreeGrafter"/>
</dbReference>